<organism evidence="4 5">
    <name type="scientific">Artemisia annua</name>
    <name type="common">Sweet wormwood</name>
    <dbReference type="NCBI Taxonomy" id="35608"/>
    <lineage>
        <taxon>Eukaryota</taxon>
        <taxon>Viridiplantae</taxon>
        <taxon>Streptophyta</taxon>
        <taxon>Embryophyta</taxon>
        <taxon>Tracheophyta</taxon>
        <taxon>Spermatophyta</taxon>
        <taxon>Magnoliopsida</taxon>
        <taxon>eudicotyledons</taxon>
        <taxon>Gunneridae</taxon>
        <taxon>Pentapetalae</taxon>
        <taxon>asterids</taxon>
        <taxon>campanulids</taxon>
        <taxon>Asterales</taxon>
        <taxon>Asteraceae</taxon>
        <taxon>Asteroideae</taxon>
        <taxon>Anthemideae</taxon>
        <taxon>Artemisiinae</taxon>
        <taxon>Artemisia</taxon>
    </lineage>
</organism>
<proteinExistence type="inferred from homology"/>
<dbReference type="EMBL" id="PKPP01001237">
    <property type="protein sequence ID" value="PWA84361.1"/>
    <property type="molecule type" value="Genomic_DNA"/>
</dbReference>
<dbReference type="Proteomes" id="UP000245207">
    <property type="component" value="Unassembled WGS sequence"/>
</dbReference>
<dbReference type="SUPFAM" id="SSF81901">
    <property type="entry name" value="HCP-like"/>
    <property type="match status" value="1"/>
</dbReference>
<evidence type="ECO:0000313" key="4">
    <source>
        <dbReference type="EMBL" id="PWA84361.1"/>
    </source>
</evidence>
<feature type="repeat" description="PPR" evidence="3">
    <location>
        <begin position="353"/>
        <end position="387"/>
    </location>
</feature>
<protein>
    <recommendedName>
        <fullName evidence="6">Pentatricopeptide repeat-containing protein</fullName>
    </recommendedName>
</protein>
<evidence type="ECO:0000313" key="5">
    <source>
        <dbReference type="Proteomes" id="UP000245207"/>
    </source>
</evidence>
<dbReference type="AlphaFoldDB" id="A0A2U1PEZ2"/>
<dbReference type="GO" id="GO:0005739">
    <property type="term" value="C:mitochondrion"/>
    <property type="evidence" value="ECO:0007669"/>
    <property type="project" value="TreeGrafter"/>
</dbReference>
<dbReference type="PANTHER" id="PTHR45717">
    <property type="entry name" value="OS12G0527900 PROTEIN"/>
    <property type="match status" value="1"/>
</dbReference>
<accession>A0A2U1PEZ2</accession>
<dbReference type="Pfam" id="PF01535">
    <property type="entry name" value="PPR"/>
    <property type="match status" value="4"/>
</dbReference>
<evidence type="ECO:0000256" key="2">
    <source>
        <dbReference type="ARBA" id="ARBA00022737"/>
    </source>
</evidence>
<dbReference type="GO" id="GO:0003729">
    <property type="term" value="F:mRNA binding"/>
    <property type="evidence" value="ECO:0007669"/>
    <property type="project" value="UniProtKB-ARBA"/>
</dbReference>
<keyword evidence="5" id="KW-1185">Reference proteome</keyword>
<name>A0A2U1PEZ2_ARTAN</name>
<dbReference type="STRING" id="35608.A0A2U1PEZ2"/>
<sequence>MAIRSLLKHLQQLSFHNSPTNRSSFLRGISSNTLSTFQDTEVDFRSKLLFLVNPKRSVMPVLRKWSQEGGRVSVYEVRDVARELMRRERYKHAFEVLKWMEGEERFNLSEADRAMRLELTVKVATLEEAEDYFAKLPHIASRNRSYIHLLNAYVKEKAVEKAESLMKKMYGYGAHVTPHPFNAMMKLYIATSQFDLVFSVISQMERNKIPRNVLSYNLWMTACNEVYGVKHVDMVYNEMKNDTNVKVGWSSLCTLANIYMKSGFVEKATLALRTAENMLSSYNHMGYFFLITNYASLKDKEGVLRVWEACKRVDRKLTCANYMCILRCLVTFKDFKEAEKIFVEWESRCRKYDVRVSNVLLGGYVRNGLMEKAEGLHYRTLEKGGCPNYKTWEILMEGYVKNEDMVKAVYAMKNGFKMLTKCKWKPDPVIVESMLEYFEKNGNLEEAMELLQMLRDLNLASLSVYRTLIKMRVAKQEPFSDDVKLMEDDKIDMDDDTKTLVQASQISALS</sequence>
<reference evidence="4 5" key="1">
    <citation type="journal article" date="2018" name="Mol. Plant">
        <title>The genome of Artemisia annua provides insight into the evolution of Asteraceae family and artemisinin biosynthesis.</title>
        <authorList>
            <person name="Shen Q."/>
            <person name="Zhang L."/>
            <person name="Liao Z."/>
            <person name="Wang S."/>
            <person name="Yan T."/>
            <person name="Shi P."/>
            <person name="Liu M."/>
            <person name="Fu X."/>
            <person name="Pan Q."/>
            <person name="Wang Y."/>
            <person name="Lv Z."/>
            <person name="Lu X."/>
            <person name="Zhang F."/>
            <person name="Jiang W."/>
            <person name="Ma Y."/>
            <person name="Chen M."/>
            <person name="Hao X."/>
            <person name="Li L."/>
            <person name="Tang Y."/>
            <person name="Lv G."/>
            <person name="Zhou Y."/>
            <person name="Sun X."/>
            <person name="Brodelius P.E."/>
            <person name="Rose J.K.C."/>
            <person name="Tang K."/>
        </authorList>
    </citation>
    <scope>NUCLEOTIDE SEQUENCE [LARGE SCALE GENOMIC DNA]</scope>
    <source>
        <strain evidence="5">cv. Huhao1</strain>
        <tissue evidence="4">Leaf</tissue>
    </source>
</reference>
<dbReference type="Gene3D" id="1.25.40.10">
    <property type="entry name" value="Tetratricopeptide repeat domain"/>
    <property type="match status" value="2"/>
</dbReference>
<comment type="similarity">
    <text evidence="1">Belongs to the PPR family. P subfamily.</text>
</comment>
<evidence type="ECO:0008006" key="6">
    <source>
        <dbReference type="Google" id="ProtNLM"/>
    </source>
</evidence>
<gene>
    <name evidence="4" type="ORF">CTI12_AA158390</name>
</gene>
<evidence type="ECO:0000256" key="1">
    <source>
        <dbReference type="ARBA" id="ARBA00007626"/>
    </source>
</evidence>
<dbReference type="InterPro" id="IPR002885">
    <property type="entry name" value="PPR_rpt"/>
</dbReference>
<dbReference type="OrthoDB" id="1146105at2759"/>
<dbReference type="PANTHER" id="PTHR45717:SF13">
    <property type="entry name" value="OS02G0796400 PROTEIN"/>
    <property type="match status" value="1"/>
</dbReference>
<evidence type="ECO:0000256" key="3">
    <source>
        <dbReference type="PROSITE-ProRule" id="PRU00708"/>
    </source>
</evidence>
<dbReference type="InterPro" id="IPR011990">
    <property type="entry name" value="TPR-like_helical_dom_sf"/>
</dbReference>
<keyword evidence="2" id="KW-0677">Repeat</keyword>
<dbReference type="PROSITE" id="PS51375">
    <property type="entry name" value="PPR"/>
    <property type="match status" value="1"/>
</dbReference>
<comment type="caution">
    <text evidence="4">The sequence shown here is derived from an EMBL/GenBank/DDBJ whole genome shotgun (WGS) entry which is preliminary data.</text>
</comment>